<evidence type="ECO:0000313" key="1">
    <source>
        <dbReference type="EMBL" id="GAA1998393.1"/>
    </source>
</evidence>
<dbReference type="EMBL" id="BAAAQM010000062">
    <property type="protein sequence ID" value="GAA1998393.1"/>
    <property type="molecule type" value="Genomic_DNA"/>
</dbReference>
<gene>
    <name evidence="1" type="ORF">GCM10009838_74630</name>
</gene>
<proteinExistence type="predicted"/>
<comment type="caution">
    <text evidence="1">The sequence shown here is derived from an EMBL/GenBank/DDBJ whole genome shotgun (WGS) entry which is preliminary data.</text>
</comment>
<organism evidence="1 2">
    <name type="scientific">Catenulispora subtropica</name>
    <dbReference type="NCBI Taxonomy" id="450798"/>
    <lineage>
        <taxon>Bacteria</taxon>
        <taxon>Bacillati</taxon>
        <taxon>Actinomycetota</taxon>
        <taxon>Actinomycetes</taxon>
        <taxon>Catenulisporales</taxon>
        <taxon>Catenulisporaceae</taxon>
        <taxon>Catenulispora</taxon>
    </lineage>
</organism>
<accession>A0ABP5EL25</accession>
<protein>
    <submittedName>
        <fullName evidence="1">Uncharacterized protein</fullName>
    </submittedName>
</protein>
<dbReference type="Proteomes" id="UP001499854">
    <property type="component" value="Unassembled WGS sequence"/>
</dbReference>
<name>A0ABP5EL25_9ACTN</name>
<sequence length="391" mass="42358">MASYGAALKGKNRAAFVGIADPKKPDLVKKQGQLYDNLQKIPFKSATYSVDAVDGGESTFAQGAQATVTVNFDHQISGVDKEPVEERYRWTVVRGATGLLVTDVGAPSQRRGYPAPWDSVPSLTVVTRTHVVVMADDTSSGFAKSHADALESDAEYDFAHWTGGSGTAPGFAVFLTSNRTLYQDIYDQGRDESVGVTVPMPAAPAPTPAAGTGSGTVNSASYPSSRIAVDTTHYKNVDPADADIVFKHEMTHAMIDPFEDVSGRSQQDHLWVVEGFAEWESQRMYSPTELLYDGASLHSYASKHGAPKALPTDAEVYSSNSDTSGSSYFYSHMAMRYMADKYGPEKVDQFVLYVYKHATGTMCVDDAMKNVLGTSTDQFTSGYAAWFRSSI</sequence>
<evidence type="ECO:0000313" key="2">
    <source>
        <dbReference type="Proteomes" id="UP001499854"/>
    </source>
</evidence>
<keyword evidence="2" id="KW-1185">Reference proteome</keyword>
<reference evidence="2" key="1">
    <citation type="journal article" date="2019" name="Int. J. Syst. Evol. Microbiol.">
        <title>The Global Catalogue of Microorganisms (GCM) 10K type strain sequencing project: providing services to taxonomists for standard genome sequencing and annotation.</title>
        <authorList>
            <consortium name="The Broad Institute Genomics Platform"/>
            <consortium name="The Broad Institute Genome Sequencing Center for Infectious Disease"/>
            <person name="Wu L."/>
            <person name="Ma J."/>
        </authorList>
    </citation>
    <scope>NUCLEOTIDE SEQUENCE [LARGE SCALE GENOMIC DNA]</scope>
    <source>
        <strain evidence="2">JCM 16013</strain>
    </source>
</reference>